<comment type="caution">
    <text evidence="1">The sequence shown here is derived from an EMBL/GenBank/DDBJ whole genome shotgun (WGS) entry which is preliminary data.</text>
</comment>
<evidence type="ECO:0000313" key="2">
    <source>
        <dbReference type="Proteomes" id="UP000299102"/>
    </source>
</evidence>
<accession>A0A4C1TY75</accession>
<organism evidence="1 2">
    <name type="scientific">Eumeta variegata</name>
    <name type="common">Bagworm moth</name>
    <name type="synonym">Eumeta japonica</name>
    <dbReference type="NCBI Taxonomy" id="151549"/>
    <lineage>
        <taxon>Eukaryota</taxon>
        <taxon>Metazoa</taxon>
        <taxon>Ecdysozoa</taxon>
        <taxon>Arthropoda</taxon>
        <taxon>Hexapoda</taxon>
        <taxon>Insecta</taxon>
        <taxon>Pterygota</taxon>
        <taxon>Neoptera</taxon>
        <taxon>Endopterygota</taxon>
        <taxon>Lepidoptera</taxon>
        <taxon>Glossata</taxon>
        <taxon>Ditrysia</taxon>
        <taxon>Tineoidea</taxon>
        <taxon>Psychidae</taxon>
        <taxon>Oiketicinae</taxon>
        <taxon>Eumeta</taxon>
    </lineage>
</organism>
<keyword evidence="2" id="KW-1185">Reference proteome</keyword>
<dbReference type="Proteomes" id="UP000299102">
    <property type="component" value="Unassembled WGS sequence"/>
</dbReference>
<reference evidence="1 2" key="1">
    <citation type="journal article" date="2019" name="Commun. Biol.">
        <title>The bagworm genome reveals a unique fibroin gene that provides high tensile strength.</title>
        <authorList>
            <person name="Kono N."/>
            <person name="Nakamura H."/>
            <person name="Ohtoshi R."/>
            <person name="Tomita M."/>
            <person name="Numata K."/>
            <person name="Arakawa K."/>
        </authorList>
    </citation>
    <scope>NUCLEOTIDE SEQUENCE [LARGE SCALE GENOMIC DNA]</scope>
</reference>
<dbReference type="AlphaFoldDB" id="A0A4C1TY75"/>
<name>A0A4C1TY75_EUMVA</name>
<proteinExistence type="predicted"/>
<dbReference type="OrthoDB" id="10058156at2759"/>
<protein>
    <submittedName>
        <fullName evidence="1">Uncharacterized protein</fullName>
    </submittedName>
</protein>
<evidence type="ECO:0000313" key="1">
    <source>
        <dbReference type="EMBL" id="GBP19023.1"/>
    </source>
</evidence>
<sequence length="69" mass="7930">MSHTEFDVPSLNLFQKLIMRSTRPILFALKPKVDEALDKLVSLGILKPVEYADFDNARTETERHTQNLS</sequence>
<gene>
    <name evidence="1" type="ORF">EVAR_78492_1</name>
</gene>
<dbReference type="EMBL" id="BGZK01000103">
    <property type="protein sequence ID" value="GBP19023.1"/>
    <property type="molecule type" value="Genomic_DNA"/>
</dbReference>